<keyword evidence="1" id="KW-1133">Transmembrane helix</keyword>
<dbReference type="InterPro" id="IPR012902">
    <property type="entry name" value="N_methyl_site"/>
</dbReference>
<dbReference type="EMBL" id="JAMXHT010000003">
    <property type="protein sequence ID" value="MCO5398440.1"/>
    <property type="molecule type" value="Genomic_DNA"/>
</dbReference>
<evidence type="ECO:0000313" key="2">
    <source>
        <dbReference type="EMBL" id="MCO5398440.1"/>
    </source>
</evidence>
<keyword evidence="1" id="KW-0812">Transmembrane</keyword>
<dbReference type="Pfam" id="PF16074">
    <property type="entry name" value="PilW"/>
    <property type="match status" value="1"/>
</dbReference>
<comment type="caution">
    <text evidence="2">The sequence shown here is derived from an EMBL/GenBank/DDBJ whole genome shotgun (WGS) entry which is preliminary data.</text>
</comment>
<dbReference type="Pfam" id="PF07963">
    <property type="entry name" value="N_methyl"/>
    <property type="match status" value="1"/>
</dbReference>
<dbReference type="NCBIfam" id="TIGR02532">
    <property type="entry name" value="IV_pilin_GFxxxE"/>
    <property type="match status" value="1"/>
</dbReference>
<accession>A0ABT1AJ71</accession>
<gene>
    <name evidence="2" type="ORF">NG900_09555</name>
</gene>
<sequence>MDGERPATVVVFDFQTMMHRRQTGFSLVELMVGLAVGLLLVGVSVSIYLSGRQTSRVVDTVGRLEESARFAVEMIEQDVRMAGFRGCNGAANAPVNTLNTASAFNNRFDQTLFGYHASGSTWSPALDASVSTLANPPIAGTDVFAIKRVYGNGAALTAPMTGTTGAVTVDASAPFAQGDYVLVTDCEAQAVFQVSQMTSTPTTGALAHAATTTPSPGNASADLAHVFNTDASAYRVVTKTYYIAKSVLNSKVKSLWSYSVPDYTGAGQAQELVEGVENLALLFGEDTDGDQAANRYVTADNVSNWNNVVSVRMQLLMATVQDNVSPVAQVYTFNGASATAADRRIRSAFSSLITLRNRVM</sequence>
<reference evidence="2" key="2">
    <citation type="journal article" date="2023" name="Front. Microbiol.">
        <title>Ralstonia chuxiongensis sp. nov., Ralstonia mojiangensis sp. nov., and Ralstonia soli sp. nov., isolated from tobacco fields, are three novel species in the family Burkholderiaceae.</title>
        <authorList>
            <person name="Lu C.H."/>
            <person name="Zhang Y.Y."/>
            <person name="Jiang N."/>
            <person name="Chen W."/>
            <person name="Shao X."/>
            <person name="Zhao Z.M."/>
            <person name="Lu W.L."/>
            <person name="Hu X."/>
            <person name="Xi Y.X."/>
            <person name="Zou S.Y."/>
            <person name="Wei Q.J."/>
            <person name="Lin Z.L."/>
            <person name="Gong L."/>
            <person name="Gai X.T."/>
            <person name="Zhang L.Q."/>
            <person name="Li J.Y."/>
            <person name="Jin Y."/>
            <person name="Xia Z.Y."/>
        </authorList>
    </citation>
    <scope>NUCLEOTIDE SEQUENCE</scope>
    <source>
        <strain evidence="2">21MJYT02-11</strain>
    </source>
</reference>
<keyword evidence="3" id="KW-1185">Reference proteome</keyword>
<protein>
    <submittedName>
        <fullName evidence="2">PilW family protein</fullName>
    </submittedName>
</protein>
<organism evidence="2 3">
    <name type="scientific">Ralstonia soli</name>
    <dbReference type="NCBI Taxonomy" id="2953896"/>
    <lineage>
        <taxon>Bacteria</taxon>
        <taxon>Pseudomonadati</taxon>
        <taxon>Pseudomonadota</taxon>
        <taxon>Betaproteobacteria</taxon>
        <taxon>Burkholderiales</taxon>
        <taxon>Burkholderiaceae</taxon>
        <taxon>Ralstonia</taxon>
    </lineage>
</organism>
<keyword evidence="1" id="KW-0472">Membrane</keyword>
<reference evidence="2" key="1">
    <citation type="submission" date="2022-06" db="EMBL/GenBank/DDBJ databases">
        <authorList>
            <person name="Lu C.-H."/>
        </authorList>
    </citation>
    <scope>NUCLEOTIDE SEQUENCE</scope>
    <source>
        <strain evidence="2">21MJYT02-11</strain>
    </source>
</reference>
<dbReference type="InterPro" id="IPR032092">
    <property type="entry name" value="PilW"/>
</dbReference>
<dbReference type="PROSITE" id="PS00409">
    <property type="entry name" value="PROKAR_NTER_METHYL"/>
    <property type="match status" value="1"/>
</dbReference>
<dbReference type="Proteomes" id="UP001162811">
    <property type="component" value="Unassembled WGS sequence"/>
</dbReference>
<proteinExistence type="predicted"/>
<feature type="transmembrane region" description="Helical" evidence="1">
    <location>
        <begin position="27"/>
        <end position="49"/>
    </location>
</feature>
<dbReference type="RefSeq" id="WP_252679616.1">
    <property type="nucleotide sequence ID" value="NZ_JAMXHT010000003.1"/>
</dbReference>
<evidence type="ECO:0000313" key="3">
    <source>
        <dbReference type="Proteomes" id="UP001162811"/>
    </source>
</evidence>
<name>A0ABT1AJ71_9RALS</name>
<evidence type="ECO:0000256" key="1">
    <source>
        <dbReference type="SAM" id="Phobius"/>
    </source>
</evidence>